<dbReference type="GO" id="GO:0005886">
    <property type="term" value="C:plasma membrane"/>
    <property type="evidence" value="ECO:0007669"/>
    <property type="project" value="UniProtKB-SubCell"/>
</dbReference>
<feature type="transmembrane region" description="Helical" evidence="7">
    <location>
        <begin position="265"/>
        <end position="289"/>
    </location>
</feature>
<dbReference type="PROSITE" id="PS50928">
    <property type="entry name" value="ABC_TM1"/>
    <property type="match status" value="1"/>
</dbReference>
<dbReference type="InterPro" id="IPR000515">
    <property type="entry name" value="MetI-like"/>
</dbReference>
<evidence type="ECO:0000256" key="3">
    <source>
        <dbReference type="ARBA" id="ARBA00022475"/>
    </source>
</evidence>
<dbReference type="EC" id="4.1.2.13" evidence="9"/>
<dbReference type="KEGG" id="apb:SAR116_1511"/>
<keyword evidence="5 7" id="KW-1133">Transmembrane helix</keyword>
<dbReference type="PANTHER" id="PTHR30193:SF37">
    <property type="entry name" value="INNER MEMBRANE ABC TRANSPORTER PERMEASE PROTEIN YCJO"/>
    <property type="match status" value="1"/>
</dbReference>
<proteinExistence type="inferred from homology"/>
<dbReference type="PANTHER" id="PTHR30193">
    <property type="entry name" value="ABC TRANSPORTER PERMEASE PROTEIN"/>
    <property type="match status" value="1"/>
</dbReference>
<keyword evidence="9" id="KW-0456">Lyase</keyword>
<evidence type="ECO:0000256" key="4">
    <source>
        <dbReference type="ARBA" id="ARBA00022692"/>
    </source>
</evidence>
<dbReference type="GO" id="GO:0055085">
    <property type="term" value="P:transmembrane transport"/>
    <property type="evidence" value="ECO:0007669"/>
    <property type="project" value="InterPro"/>
</dbReference>
<dbReference type="CDD" id="cd06261">
    <property type="entry name" value="TM_PBP2"/>
    <property type="match status" value="1"/>
</dbReference>
<evidence type="ECO:0000256" key="6">
    <source>
        <dbReference type="ARBA" id="ARBA00023136"/>
    </source>
</evidence>
<comment type="similarity">
    <text evidence="7">Belongs to the binding-protein-dependent transport system permease family.</text>
</comment>
<keyword evidence="10" id="KW-1185">Reference proteome</keyword>
<evidence type="ECO:0000256" key="7">
    <source>
        <dbReference type="RuleBase" id="RU363032"/>
    </source>
</evidence>
<dbReference type="Gene3D" id="1.10.3720.10">
    <property type="entry name" value="MetI-like"/>
    <property type="match status" value="1"/>
</dbReference>
<feature type="transmembrane region" description="Helical" evidence="7">
    <location>
        <begin position="206"/>
        <end position="230"/>
    </location>
</feature>
<dbReference type="RefSeq" id="WP_013046381.1">
    <property type="nucleotide sequence ID" value="NC_014010.1"/>
</dbReference>
<keyword evidence="2 7" id="KW-0813">Transport</keyword>
<feature type="transmembrane region" description="Helical" evidence="7">
    <location>
        <begin position="12"/>
        <end position="45"/>
    </location>
</feature>
<dbReference type="GO" id="GO:0004332">
    <property type="term" value="F:fructose-bisphosphate aldolase activity"/>
    <property type="evidence" value="ECO:0007669"/>
    <property type="project" value="UniProtKB-EC"/>
</dbReference>
<name>D5BU07_PUNMI</name>
<dbReference type="Pfam" id="PF00528">
    <property type="entry name" value="BPD_transp_1"/>
    <property type="match status" value="1"/>
</dbReference>
<dbReference type="Proteomes" id="UP000007460">
    <property type="component" value="Chromosome"/>
</dbReference>
<comment type="subcellular location">
    <subcellularLocation>
        <location evidence="1 7">Cell membrane</location>
        <topology evidence="1 7">Multi-pass membrane protein</topology>
    </subcellularLocation>
</comment>
<accession>D5BU07</accession>
<dbReference type="EMBL" id="CP001751">
    <property type="protein sequence ID" value="ADE39754.1"/>
    <property type="molecule type" value="Genomic_DNA"/>
</dbReference>
<evidence type="ECO:0000256" key="5">
    <source>
        <dbReference type="ARBA" id="ARBA00022989"/>
    </source>
</evidence>
<sequence length="297" mass="33597">MLDIASLKKVKARLGFLFVAPTMLGILAFTAGPILFSFALSFFYWDVLSPMKFAGLSHYDYVVRDEVAVATFLNTIYFALMVVLLQNIIGFSLAMAVRNVANRYFRYFFRSVFFLPLIMSGATVSVFMAYFFDTDFGIVNYYLQAIGVGSVRWLTSTDVVLVTTVLVYAWQHIGFTFILFLGGFASIPEEVIDAADVDGLTGWRKILYVYIPMVSPTIFFSSVIGFIHAVQVFDHPYILTRGGPGDANRTTVMYIYEKAFQDLEFGYGSTLAILLFVIILIATALQFYVQKKWVFYE</sequence>
<dbReference type="HOGENOM" id="CLU_016047_0_2_5"/>
<feature type="transmembrane region" description="Helical" evidence="7">
    <location>
        <begin position="107"/>
        <end position="132"/>
    </location>
</feature>
<gene>
    <name evidence="9" type="ordered locus">SAR116_1511</name>
</gene>
<keyword evidence="3" id="KW-1003">Cell membrane</keyword>
<dbReference type="eggNOG" id="COG1175">
    <property type="taxonomic scope" value="Bacteria"/>
</dbReference>
<keyword evidence="4 7" id="KW-0812">Transmembrane</keyword>
<dbReference type="STRING" id="488538.SAR116_1511"/>
<evidence type="ECO:0000256" key="1">
    <source>
        <dbReference type="ARBA" id="ARBA00004651"/>
    </source>
</evidence>
<dbReference type="SUPFAM" id="SSF161098">
    <property type="entry name" value="MetI-like"/>
    <property type="match status" value="1"/>
</dbReference>
<dbReference type="InterPro" id="IPR051393">
    <property type="entry name" value="ABC_transporter_permease"/>
</dbReference>
<feature type="transmembrane region" description="Helical" evidence="7">
    <location>
        <begin position="76"/>
        <end position="95"/>
    </location>
</feature>
<dbReference type="OrthoDB" id="9805108at2"/>
<reference evidence="9 10" key="1">
    <citation type="journal article" date="2010" name="J. Bacteriol.">
        <title>Complete genome sequence of "Candidatus Puniceispirillum marinum" IMCC1322, a representative of the SAR116 clade in the Alphaproteobacteria.</title>
        <authorList>
            <person name="Oh H.M."/>
            <person name="Kwon K.K."/>
            <person name="Kang I."/>
            <person name="Kang S.G."/>
            <person name="Lee J.H."/>
            <person name="Kim S.J."/>
            <person name="Cho J.C."/>
        </authorList>
    </citation>
    <scope>NUCLEOTIDE SEQUENCE [LARGE SCALE GENOMIC DNA]</scope>
    <source>
        <strain evidence="9 10">IMCC1322</strain>
    </source>
</reference>
<evidence type="ECO:0000256" key="2">
    <source>
        <dbReference type="ARBA" id="ARBA00022448"/>
    </source>
</evidence>
<dbReference type="InterPro" id="IPR035906">
    <property type="entry name" value="MetI-like_sf"/>
</dbReference>
<evidence type="ECO:0000313" key="9">
    <source>
        <dbReference type="EMBL" id="ADE39754.1"/>
    </source>
</evidence>
<feature type="domain" description="ABC transmembrane type-1" evidence="8">
    <location>
        <begin position="72"/>
        <end position="286"/>
    </location>
</feature>
<feature type="transmembrane region" description="Helical" evidence="7">
    <location>
        <begin position="159"/>
        <end position="185"/>
    </location>
</feature>
<evidence type="ECO:0000313" key="10">
    <source>
        <dbReference type="Proteomes" id="UP000007460"/>
    </source>
</evidence>
<evidence type="ECO:0000259" key="8">
    <source>
        <dbReference type="PROSITE" id="PS50928"/>
    </source>
</evidence>
<organism evidence="9 10">
    <name type="scientific">Puniceispirillum marinum (strain IMCC1322)</name>
    <dbReference type="NCBI Taxonomy" id="488538"/>
    <lineage>
        <taxon>Bacteria</taxon>
        <taxon>Pseudomonadati</taxon>
        <taxon>Pseudomonadota</taxon>
        <taxon>Alphaproteobacteria</taxon>
        <taxon>Candidatus Puniceispirillales</taxon>
        <taxon>Candidatus Puniceispirillaceae</taxon>
        <taxon>Candidatus Puniceispirillum</taxon>
    </lineage>
</organism>
<dbReference type="AlphaFoldDB" id="D5BU07"/>
<protein>
    <submittedName>
        <fullName evidence="9">Binding-protein-dependent transport systems inner membrane component</fullName>
        <ecNumber evidence="9">4.1.2.13</ecNumber>
    </submittedName>
</protein>
<keyword evidence="6 7" id="KW-0472">Membrane</keyword>